<dbReference type="InterPro" id="IPR029068">
    <property type="entry name" value="Glyas_Bleomycin-R_OHBP_Dase"/>
</dbReference>
<feature type="domain" description="PhnB-like" evidence="1">
    <location>
        <begin position="153"/>
        <end position="276"/>
    </location>
</feature>
<name>A0A5C4U6R7_9CORY</name>
<dbReference type="InterPro" id="IPR028973">
    <property type="entry name" value="PhnB-like"/>
</dbReference>
<dbReference type="Proteomes" id="UP000312032">
    <property type="component" value="Unassembled WGS sequence"/>
</dbReference>
<dbReference type="CDD" id="cd06588">
    <property type="entry name" value="PhnB_like"/>
    <property type="match status" value="2"/>
</dbReference>
<dbReference type="AlphaFoldDB" id="A0A5C4U6R7"/>
<feature type="domain" description="PhnB-like" evidence="1">
    <location>
        <begin position="4"/>
        <end position="140"/>
    </location>
</feature>
<dbReference type="SUPFAM" id="SSF54593">
    <property type="entry name" value="Glyoxalase/Bleomycin resistance protein/Dihydroxybiphenyl dioxygenase"/>
    <property type="match status" value="2"/>
</dbReference>
<keyword evidence="3" id="KW-1185">Reference proteome</keyword>
<sequence length="283" mass="32031">MTQMITPTLWMNRTADEACDFYVQAFQSIDVRAEVTGRLTYPDPHEYYLEEFAGKTRVKFLDIEGVSLGFINAADEHAVNPSISFILNFDPSRMQDASARLEKLWEVLIDGGQALMPLQQYPFSQLYGWVQDKYGVNWQLMLTNPEGDERPFVTPSLMFGNVNHGKAREAVDYYVETFPDSQLGVRHFYTDESAAGTGVSTESGDVMYSDARIGGLWLSAMDSGVEHEFTFTAGNSLHVMAEDAEQAEQLHARLSHDPAKDNYGWCEDQFGITWQIHHRGMEL</sequence>
<dbReference type="OrthoDB" id="9806473at2"/>
<comment type="caution">
    <text evidence="2">The sequence shown here is derived from an EMBL/GenBank/DDBJ whole genome shotgun (WGS) entry which is preliminary data.</text>
</comment>
<protein>
    <submittedName>
        <fullName evidence="2">VOC family protein</fullName>
    </submittedName>
</protein>
<proteinExistence type="predicted"/>
<dbReference type="RefSeq" id="WP_139465041.1">
    <property type="nucleotide sequence ID" value="NZ_VDHJ01000003.1"/>
</dbReference>
<dbReference type="PANTHER" id="PTHR33990">
    <property type="entry name" value="PROTEIN YJDN-RELATED"/>
    <property type="match status" value="1"/>
</dbReference>
<organism evidence="2 3">
    <name type="scientific">Corynebacterium tapiri</name>
    <dbReference type="NCBI Taxonomy" id="1448266"/>
    <lineage>
        <taxon>Bacteria</taxon>
        <taxon>Bacillati</taxon>
        <taxon>Actinomycetota</taxon>
        <taxon>Actinomycetes</taxon>
        <taxon>Mycobacteriales</taxon>
        <taxon>Corynebacteriaceae</taxon>
        <taxon>Corynebacterium</taxon>
    </lineage>
</organism>
<dbReference type="Gene3D" id="3.30.720.100">
    <property type="match status" value="2"/>
</dbReference>
<evidence type="ECO:0000313" key="2">
    <source>
        <dbReference type="EMBL" id="TNL99365.1"/>
    </source>
</evidence>
<gene>
    <name evidence="2" type="ORF">FHE74_03135</name>
</gene>
<reference evidence="2 3" key="1">
    <citation type="submission" date="2019-06" db="EMBL/GenBank/DDBJ databases">
        <authorList>
            <person name="Li J."/>
        </authorList>
    </citation>
    <scope>NUCLEOTIDE SEQUENCE [LARGE SCALE GENOMIC DNA]</scope>
    <source>
        <strain evidence="2 3">LMG 28165</strain>
    </source>
</reference>
<dbReference type="Pfam" id="PF06983">
    <property type="entry name" value="3-dmu-9_3-mt"/>
    <property type="match status" value="2"/>
</dbReference>
<evidence type="ECO:0000313" key="3">
    <source>
        <dbReference type="Proteomes" id="UP000312032"/>
    </source>
</evidence>
<dbReference type="Gene3D" id="3.30.720.110">
    <property type="match status" value="2"/>
</dbReference>
<accession>A0A5C4U6R7</accession>
<dbReference type="EMBL" id="VDHJ01000003">
    <property type="protein sequence ID" value="TNL99365.1"/>
    <property type="molecule type" value="Genomic_DNA"/>
</dbReference>
<evidence type="ECO:0000259" key="1">
    <source>
        <dbReference type="Pfam" id="PF06983"/>
    </source>
</evidence>